<sequence>MLYKSRTKPTELRILELLNARMKLSNRLRDRYLSLKKGYEGEKRFDSLTEKLQCECLILNDLLLEVTNTTFQIDTLIITKRKINAFEVKNFEGDHYYTADKLFKKPNLEIINPLHQLSRSESLLCQLLSNLGVNLPVETSLVFINPEFTLYQAPMNQSIIFPSQLNRYLKQFNAQPGKLTKSDKQLADQLLTLHMTKSPFDRLPAYDFDQLRKGIACPECHSIAMHTEKRTCVCQKCGCKEPRDDAILRSSKEYKILFPDEKMTTNRIYDWCQAVASKKVIRRILANHFRVVGVHQWTYYE</sequence>
<reference evidence="2 3" key="1">
    <citation type="submission" date="2019-05" db="EMBL/GenBank/DDBJ databases">
        <title>Genomic analysis of Lentibacillus sp. NKC220-2.</title>
        <authorList>
            <person name="Oh Y.J."/>
        </authorList>
    </citation>
    <scope>NUCLEOTIDE SEQUENCE [LARGE SCALE GENOMIC DNA]</scope>
    <source>
        <strain evidence="2 3">NKC220-2</strain>
    </source>
</reference>
<organism evidence="2 3">
    <name type="scientific">Lentibacillus cibarius</name>
    <dbReference type="NCBI Taxonomy" id="2583219"/>
    <lineage>
        <taxon>Bacteria</taxon>
        <taxon>Bacillati</taxon>
        <taxon>Bacillota</taxon>
        <taxon>Bacilli</taxon>
        <taxon>Bacillales</taxon>
        <taxon>Bacillaceae</taxon>
        <taxon>Lentibacillus</taxon>
    </lineage>
</organism>
<evidence type="ECO:0000313" key="2">
    <source>
        <dbReference type="EMBL" id="TMN23108.1"/>
    </source>
</evidence>
<comment type="caution">
    <text evidence="2">The sequence shown here is derived from an EMBL/GenBank/DDBJ whole genome shotgun (WGS) entry which is preliminary data.</text>
</comment>
<dbReference type="AlphaFoldDB" id="A0A5S3QN71"/>
<dbReference type="OrthoDB" id="2164794at2"/>
<evidence type="ECO:0000259" key="1">
    <source>
        <dbReference type="PROSITE" id="PS50965"/>
    </source>
</evidence>
<accession>A0A5S3QN71</accession>
<feature type="domain" description="NERD" evidence="1">
    <location>
        <begin position="37"/>
        <end position="147"/>
    </location>
</feature>
<name>A0A5S3QN71_9BACI</name>
<gene>
    <name evidence="2" type="ORF">FFL34_14185</name>
</gene>
<dbReference type="Pfam" id="PF08378">
    <property type="entry name" value="NERD"/>
    <property type="match status" value="1"/>
</dbReference>
<dbReference type="PROSITE" id="PS50965">
    <property type="entry name" value="NERD"/>
    <property type="match status" value="1"/>
</dbReference>
<proteinExistence type="predicted"/>
<dbReference type="EMBL" id="VCIA01000001">
    <property type="protein sequence ID" value="TMN23108.1"/>
    <property type="molecule type" value="Genomic_DNA"/>
</dbReference>
<dbReference type="InterPro" id="IPR011528">
    <property type="entry name" value="NERD"/>
</dbReference>
<dbReference type="Proteomes" id="UP000306980">
    <property type="component" value="Unassembled WGS sequence"/>
</dbReference>
<protein>
    <submittedName>
        <fullName evidence="2">NERD domain-containing protein</fullName>
    </submittedName>
</protein>
<evidence type="ECO:0000313" key="3">
    <source>
        <dbReference type="Proteomes" id="UP000306980"/>
    </source>
</evidence>